<accession>A0ABT9EC12</accession>
<dbReference type="RefSeq" id="WP_305108601.1">
    <property type="nucleotide sequence ID" value="NZ_JAUTWS010000118.1"/>
</dbReference>
<evidence type="ECO:0000313" key="2">
    <source>
        <dbReference type="EMBL" id="MDO9713751.1"/>
    </source>
</evidence>
<keyword evidence="3" id="KW-1185">Reference proteome</keyword>
<reference evidence="2 3" key="1">
    <citation type="submission" date="2023-08" db="EMBL/GenBank/DDBJ databases">
        <title>The draft genome sequence of Paracraurococcus sp. LOR1-02.</title>
        <authorList>
            <person name="Kingkaew E."/>
            <person name="Tanasupawat S."/>
        </authorList>
    </citation>
    <scope>NUCLEOTIDE SEQUENCE [LARGE SCALE GENOMIC DNA]</scope>
    <source>
        <strain evidence="2 3">LOR1-02</strain>
    </source>
</reference>
<proteinExistence type="predicted"/>
<evidence type="ECO:0000256" key="1">
    <source>
        <dbReference type="SAM" id="MobiDB-lite"/>
    </source>
</evidence>
<dbReference type="InterPro" id="IPR010921">
    <property type="entry name" value="Trp_repressor/repl_initiator"/>
</dbReference>
<feature type="region of interest" description="Disordered" evidence="1">
    <location>
        <begin position="56"/>
        <end position="79"/>
    </location>
</feature>
<dbReference type="SUPFAM" id="SSF48295">
    <property type="entry name" value="TrpR-like"/>
    <property type="match status" value="1"/>
</dbReference>
<comment type="caution">
    <text evidence="2">The sequence shown here is derived from an EMBL/GenBank/DDBJ whole genome shotgun (WGS) entry which is preliminary data.</text>
</comment>
<name>A0ABT9EC12_9PROT</name>
<sequence>MVLRRDFRKLDPTTQAELRRVAVAMVEAGKTRLEAAAAVGVNRRFVGEWVEAARRSGDTALEGGRRGRRPGEQKPLSPQ</sequence>
<feature type="compositionally biased region" description="Basic and acidic residues" evidence="1">
    <location>
        <begin position="56"/>
        <end position="72"/>
    </location>
</feature>
<protein>
    <submittedName>
        <fullName evidence="2">Helix-turn-helix domain-containing protein</fullName>
    </submittedName>
</protein>
<gene>
    <name evidence="2" type="ORF">Q7A36_35910</name>
</gene>
<organism evidence="2 3">
    <name type="scientific">Paracraurococcus lichenis</name>
    <dbReference type="NCBI Taxonomy" id="3064888"/>
    <lineage>
        <taxon>Bacteria</taxon>
        <taxon>Pseudomonadati</taxon>
        <taxon>Pseudomonadota</taxon>
        <taxon>Alphaproteobacteria</taxon>
        <taxon>Acetobacterales</taxon>
        <taxon>Roseomonadaceae</taxon>
        <taxon>Paracraurococcus</taxon>
    </lineage>
</organism>
<dbReference type="EMBL" id="JAUTWS010000118">
    <property type="protein sequence ID" value="MDO9713751.1"/>
    <property type="molecule type" value="Genomic_DNA"/>
</dbReference>
<evidence type="ECO:0000313" key="3">
    <source>
        <dbReference type="Proteomes" id="UP001243009"/>
    </source>
</evidence>
<dbReference type="Proteomes" id="UP001243009">
    <property type="component" value="Unassembled WGS sequence"/>
</dbReference>
<feature type="non-terminal residue" evidence="2">
    <location>
        <position position="79"/>
    </location>
</feature>